<dbReference type="GO" id="GO:0016020">
    <property type="term" value="C:membrane"/>
    <property type="evidence" value="ECO:0007669"/>
    <property type="project" value="UniProtKB-SubCell"/>
</dbReference>
<dbReference type="PANTHER" id="PTHR30093:SF44">
    <property type="entry name" value="TYPE II SECRETION SYSTEM CORE PROTEIN G"/>
    <property type="match status" value="1"/>
</dbReference>
<reference evidence="8 9" key="1">
    <citation type="submission" date="2009-10" db="EMBL/GenBank/DDBJ databases">
        <title>Complete sequence of chromosome of Ammonifex degensii KC4.</title>
        <authorList>
            <consortium name="US DOE Joint Genome Institute"/>
            <person name="Kerfeld C."/>
            <person name="Goodner B."/>
            <person name="Huber H."/>
            <person name="Stetter K."/>
            <person name="Lucas S."/>
            <person name="Copeland A."/>
            <person name="Lapidus A."/>
            <person name="Glavina del Rio T."/>
            <person name="Dalin E."/>
            <person name="Tice H."/>
            <person name="Bruce D."/>
            <person name="Goodwin L."/>
            <person name="Pitluck S."/>
            <person name="Saunders E."/>
            <person name="Brettin T."/>
            <person name="Detter J.C."/>
            <person name="Han C."/>
            <person name="Larimer F."/>
            <person name="Land M."/>
            <person name="Hauser L."/>
            <person name="Kyrpides N."/>
            <person name="Ovchinnikova G."/>
            <person name="Richardson P."/>
        </authorList>
    </citation>
    <scope>NUCLEOTIDE SEQUENCE [LARGE SCALE GENOMIC DNA]</scope>
    <source>
        <strain evidence="9">DSM 10501 / KC4</strain>
    </source>
</reference>
<dbReference type="InterPro" id="IPR013545">
    <property type="entry name" value="T2SS_protein-GspG_C"/>
</dbReference>
<organism evidence="8 9">
    <name type="scientific">Ammonifex degensii (strain DSM 10501 / KC4)</name>
    <dbReference type="NCBI Taxonomy" id="429009"/>
    <lineage>
        <taxon>Bacteria</taxon>
        <taxon>Bacillati</taxon>
        <taxon>Bacillota</taxon>
        <taxon>Clostridia</taxon>
        <taxon>Thermoanaerobacterales</taxon>
        <taxon>Thermoanaerobacteraceae</taxon>
        <taxon>Ammonifex</taxon>
    </lineage>
</organism>
<dbReference type="InterPro" id="IPR000983">
    <property type="entry name" value="Bac_GSPG_pilin"/>
</dbReference>
<dbReference type="EMBL" id="CP001785">
    <property type="protein sequence ID" value="ACX52814.1"/>
    <property type="molecule type" value="Genomic_DNA"/>
</dbReference>
<dbReference type="InterPro" id="IPR012902">
    <property type="entry name" value="N_methyl_site"/>
</dbReference>
<dbReference type="AlphaFoldDB" id="C9R935"/>
<dbReference type="OrthoDB" id="1787073at2"/>
<dbReference type="eggNOG" id="COG4968">
    <property type="taxonomic scope" value="Bacteria"/>
</dbReference>
<dbReference type="Pfam" id="PF07963">
    <property type="entry name" value="N_methyl"/>
    <property type="match status" value="1"/>
</dbReference>
<dbReference type="Pfam" id="PF08334">
    <property type="entry name" value="T2SSG"/>
    <property type="match status" value="1"/>
</dbReference>
<feature type="domain" description="Type II secretion system protein GspG C-terminal" evidence="7">
    <location>
        <begin position="44"/>
        <end position="121"/>
    </location>
</feature>
<dbReference type="SUPFAM" id="SSF54523">
    <property type="entry name" value="Pili subunits"/>
    <property type="match status" value="1"/>
</dbReference>
<evidence type="ECO:0000256" key="1">
    <source>
        <dbReference type="ARBA" id="ARBA00004167"/>
    </source>
</evidence>
<dbReference type="STRING" id="429009.Adeg_1722"/>
<evidence type="ECO:0000259" key="7">
    <source>
        <dbReference type="Pfam" id="PF08334"/>
    </source>
</evidence>
<dbReference type="HOGENOM" id="CLU_1793374_0_0_9"/>
<dbReference type="KEGG" id="adg:Adeg_1722"/>
<proteinExistence type="predicted"/>
<gene>
    <name evidence="8" type="ordered locus">Adeg_1722</name>
</gene>
<evidence type="ECO:0000313" key="9">
    <source>
        <dbReference type="Proteomes" id="UP000002620"/>
    </source>
</evidence>
<dbReference type="RefSeq" id="WP_015739691.1">
    <property type="nucleotide sequence ID" value="NC_013385.1"/>
</dbReference>
<evidence type="ECO:0000313" key="8">
    <source>
        <dbReference type="EMBL" id="ACX52814.1"/>
    </source>
</evidence>
<protein>
    <submittedName>
        <fullName evidence="8">Type 4 fimbrial biogenesis protein PilE</fullName>
    </submittedName>
</protein>
<dbReference type="Gene3D" id="3.30.700.10">
    <property type="entry name" value="Glycoprotein, Type 4 Pilin"/>
    <property type="match status" value="1"/>
</dbReference>
<evidence type="ECO:0000256" key="5">
    <source>
        <dbReference type="ARBA" id="ARBA00023136"/>
    </source>
</evidence>
<keyword evidence="3 6" id="KW-0812">Transmembrane</keyword>
<dbReference type="GO" id="GO:0015628">
    <property type="term" value="P:protein secretion by the type II secretion system"/>
    <property type="evidence" value="ECO:0007669"/>
    <property type="project" value="InterPro"/>
</dbReference>
<dbReference type="Proteomes" id="UP000002620">
    <property type="component" value="Chromosome"/>
</dbReference>
<evidence type="ECO:0000256" key="3">
    <source>
        <dbReference type="ARBA" id="ARBA00022692"/>
    </source>
</evidence>
<comment type="subcellular location">
    <subcellularLocation>
        <location evidence="1">Membrane</location>
        <topology evidence="1">Single-pass membrane protein</topology>
    </subcellularLocation>
</comment>
<dbReference type="NCBIfam" id="TIGR02532">
    <property type="entry name" value="IV_pilin_GFxxxE"/>
    <property type="match status" value="1"/>
</dbReference>
<name>C9R935_AMMDK</name>
<keyword evidence="5 6" id="KW-0472">Membrane</keyword>
<dbReference type="PANTHER" id="PTHR30093">
    <property type="entry name" value="GENERAL SECRETION PATHWAY PROTEIN G"/>
    <property type="match status" value="1"/>
</dbReference>
<dbReference type="PRINTS" id="PR00813">
    <property type="entry name" value="BCTERIALGSPG"/>
</dbReference>
<dbReference type="InterPro" id="IPR045584">
    <property type="entry name" value="Pilin-like"/>
</dbReference>
<accession>C9R935</accession>
<sequence length="143" mass="15701">MPFYKLCRHLYRKGQDERGFTMVEMMVVLIIIAVLIGVGIWLYLGYVEKARITKAESFLTSAAGALDAYYAQYGTYPSADDLDTAGVYLKDNKGNDIKDPWGGTYKYTGTGGDTYTLETTGGTKVNVQATGNKGVSEIKVVKK</sequence>
<feature type="transmembrane region" description="Helical" evidence="6">
    <location>
        <begin position="20"/>
        <end position="44"/>
    </location>
</feature>
<evidence type="ECO:0000256" key="4">
    <source>
        <dbReference type="ARBA" id="ARBA00022989"/>
    </source>
</evidence>
<evidence type="ECO:0000256" key="6">
    <source>
        <dbReference type="SAM" id="Phobius"/>
    </source>
</evidence>
<evidence type="ECO:0000256" key="2">
    <source>
        <dbReference type="ARBA" id="ARBA00022481"/>
    </source>
</evidence>
<dbReference type="GO" id="GO:0015627">
    <property type="term" value="C:type II protein secretion system complex"/>
    <property type="evidence" value="ECO:0007669"/>
    <property type="project" value="InterPro"/>
</dbReference>
<keyword evidence="9" id="KW-1185">Reference proteome</keyword>
<keyword evidence="4 6" id="KW-1133">Transmembrane helix</keyword>
<keyword evidence="2" id="KW-0488">Methylation</keyword>